<organism evidence="2">
    <name type="scientific">marine metagenome</name>
    <dbReference type="NCBI Taxonomy" id="408172"/>
    <lineage>
        <taxon>unclassified sequences</taxon>
        <taxon>metagenomes</taxon>
        <taxon>ecological metagenomes</taxon>
    </lineage>
</organism>
<evidence type="ECO:0000256" key="1">
    <source>
        <dbReference type="SAM" id="MobiDB-lite"/>
    </source>
</evidence>
<accession>A0A382LWG2</accession>
<feature type="region of interest" description="Disordered" evidence="1">
    <location>
        <begin position="81"/>
        <end position="113"/>
    </location>
</feature>
<evidence type="ECO:0000313" key="2">
    <source>
        <dbReference type="EMBL" id="SVC40853.1"/>
    </source>
</evidence>
<name>A0A382LWG2_9ZZZZ</name>
<proteinExistence type="predicted"/>
<protein>
    <submittedName>
        <fullName evidence="2">Uncharacterized protein</fullName>
    </submittedName>
</protein>
<feature type="compositionally biased region" description="Basic and acidic residues" evidence="1">
    <location>
        <begin position="86"/>
        <end position="113"/>
    </location>
</feature>
<dbReference type="EMBL" id="UINC01089612">
    <property type="protein sequence ID" value="SVC40853.1"/>
    <property type="molecule type" value="Genomic_DNA"/>
</dbReference>
<gene>
    <name evidence="2" type="ORF">METZ01_LOCUS293707</name>
</gene>
<dbReference type="AlphaFoldDB" id="A0A382LWG2"/>
<sequence length="226" mass="24125">MKSLMIKTITLTLLAAFSLSALALPKLGGLGSLLEDNSEETASMDLPSAQIQLERTLRDALADLSEAEAYFAEARGDAEQAAASRSRAETLRGKDDLDIKESMDASASSREKSAEFEANAGELSADAKALYAKGLLPYAKGVANTSKAAQEAQVWLTAAQKEITSIRNPMKLKSLKKSLGGGMSIAKSLPKFFKTLGASTKGVFSFARKQKLNTKKAQKALPEDDF</sequence>
<reference evidence="2" key="1">
    <citation type="submission" date="2018-05" db="EMBL/GenBank/DDBJ databases">
        <authorList>
            <person name="Lanie J.A."/>
            <person name="Ng W.-L."/>
            <person name="Kazmierczak K.M."/>
            <person name="Andrzejewski T.M."/>
            <person name="Davidsen T.M."/>
            <person name="Wayne K.J."/>
            <person name="Tettelin H."/>
            <person name="Glass J.I."/>
            <person name="Rusch D."/>
            <person name="Podicherti R."/>
            <person name="Tsui H.-C.T."/>
            <person name="Winkler M.E."/>
        </authorList>
    </citation>
    <scope>NUCLEOTIDE SEQUENCE</scope>
</reference>